<proteinExistence type="predicted"/>
<reference evidence="2 3" key="1">
    <citation type="submission" date="2021-07" db="EMBL/GenBank/DDBJ databases">
        <title>The draft genome sequence of Sphingomicrobium sp. B8.</title>
        <authorList>
            <person name="Mu L."/>
        </authorList>
    </citation>
    <scope>NUCLEOTIDE SEQUENCE [LARGE SCALE GENOMIC DNA]</scope>
    <source>
        <strain evidence="2 3">B8</strain>
    </source>
</reference>
<protein>
    <recommendedName>
        <fullName evidence="4">Calcium-binding protein</fullName>
    </recommendedName>
</protein>
<dbReference type="InterPro" id="IPR050557">
    <property type="entry name" value="RTX_toxin/Mannuronan_C5-epim"/>
</dbReference>
<dbReference type="InterPro" id="IPR018511">
    <property type="entry name" value="Hemolysin-typ_Ca-bd_CS"/>
</dbReference>
<gene>
    <name evidence="2" type="ORF">KTQ36_01235</name>
</gene>
<name>A0ABS6V316_9SPHN</name>
<sequence length="545" mass="54975">MLMRIAGELNGDSGSDVILGDMGFFWGGIGVGTSFGSATNLDNPGNWSVDPNPLFGDDTIPHITVHADPAAGTQLYISLNLVQGQVLTVDIDGGWLDLGSSVSTDTIVTIFNAGQVQVAFDDDSPFTDGGEGSITQFTSGTTRDSYLEYTVPTTGLYYIVVGEFSGDNNFEGDEEFLINISLTGQEVGAPDEQIGNTINGGDGNDLIMGVGGNDILRGDAGDDRILGGTGNDIIEGGIGADELFGESGEDSVFGNGGNDILNLGSRADEGFGGGGNDTIFSGSGNDRVNGGSGNDIIIGGTGNDLLIGGPDNDNIRGDSGDDQIIGGTGIDTANFSTSTGPITADLVSGTASGHGSDTLASIENLIGSGFDDDLRGDGEANFIEGRGGEDSIQGRAGNDTISGGSRADEIFGGVGNDTLMGDAGNDRINGGSGNDDIMGGNDNDLLIGGPGDDTITGGAGIDNMIGGSGDDRFVFADGSGNDSIDGFVAGGTVDVLDYSATAYVFADLNIAAQGNNTLIQTPNGDTVLLLGVAPGDLTMADFLFA</sequence>
<evidence type="ECO:0008006" key="4">
    <source>
        <dbReference type="Google" id="ProtNLM"/>
    </source>
</evidence>
<dbReference type="PANTHER" id="PTHR38340">
    <property type="entry name" value="S-LAYER PROTEIN"/>
    <property type="match status" value="1"/>
</dbReference>
<dbReference type="Proteomes" id="UP000698028">
    <property type="component" value="Unassembled WGS sequence"/>
</dbReference>
<dbReference type="PANTHER" id="PTHR38340:SF1">
    <property type="entry name" value="S-LAYER PROTEIN"/>
    <property type="match status" value="1"/>
</dbReference>
<keyword evidence="3" id="KW-1185">Reference proteome</keyword>
<dbReference type="InterPro" id="IPR001343">
    <property type="entry name" value="Hemolysn_Ca-bd"/>
</dbReference>
<dbReference type="PROSITE" id="PS00330">
    <property type="entry name" value="HEMOLYSIN_CALCIUM"/>
    <property type="match status" value="4"/>
</dbReference>
<dbReference type="EMBL" id="JAHVAH010000001">
    <property type="protein sequence ID" value="MBW0143916.1"/>
    <property type="molecule type" value="Genomic_DNA"/>
</dbReference>
<evidence type="ECO:0000256" key="1">
    <source>
        <dbReference type="SAM" id="MobiDB-lite"/>
    </source>
</evidence>
<comment type="caution">
    <text evidence="2">The sequence shown here is derived from an EMBL/GenBank/DDBJ whole genome shotgun (WGS) entry which is preliminary data.</text>
</comment>
<evidence type="ECO:0000313" key="3">
    <source>
        <dbReference type="Proteomes" id="UP000698028"/>
    </source>
</evidence>
<evidence type="ECO:0000313" key="2">
    <source>
        <dbReference type="EMBL" id="MBW0143916.1"/>
    </source>
</evidence>
<organism evidence="2 3">
    <name type="scientific">Sphingomicrobium clamense</name>
    <dbReference type="NCBI Taxonomy" id="2851013"/>
    <lineage>
        <taxon>Bacteria</taxon>
        <taxon>Pseudomonadati</taxon>
        <taxon>Pseudomonadota</taxon>
        <taxon>Alphaproteobacteria</taxon>
        <taxon>Sphingomonadales</taxon>
        <taxon>Sphingomonadaceae</taxon>
        <taxon>Sphingomicrobium</taxon>
    </lineage>
</organism>
<dbReference type="RefSeq" id="WP_218631963.1">
    <property type="nucleotide sequence ID" value="NZ_JAHVAH010000001.1"/>
</dbReference>
<dbReference type="Pfam" id="PF00353">
    <property type="entry name" value="HemolysinCabind"/>
    <property type="match status" value="6"/>
</dbReference>
<accession>A0ABS6V316</accession>
<feature type="region of interest" description="Disordered" evidence="1">
    <location>
        <begin position="384"/>
        <end position="406"/>
    </location>
</feature>